<dbReference type="InterPro" id="IPR013011">
    <property type="entry name" value="PTS_EIIB_2"/>
</dbReference>
<dbReference type="GO" id="GO:0008982">
    <property type="term" value="F:protein-N(PI)-phosphohistidine-sugar phosphotransferase activity"/>
    <property type="evidence" value="ECO:0007669"/>
    <property type="project" value="InterPro"/>
</dbReference>
<sequence>MTKPFSILVVCGTGIATSTMVATKVKEYAETHGLTPIQVRQGKVMDLLKSSDADVIIATTQVPDSITIPVINAIPLLTGMGTQAVFDKIEDLFRQHQ</sequence>
<evidence type="ECO:0000313" key="3">
    <source>
        <dbReference type="EMBL" id="PSR32551.1"/>
    </source>
</evidence>
<comment type="caution">
    <text evidence="3">The sequence shown here is derived from an EMBL/GenBank/DDBJ whole genome shotgun (WGS) entry which is preliminary data.</text>
</comment>
<reference evidence="3 4" key="1">
    <citation type="journal article" date="2014" name="BMC Genomics">
        <title>Comparison of environmental and isolate Sulfobacillus genomes reveals diverse carbon, sulfur, nitrogen, and hydrogen metabolisms.</title>
        <authorList>
            <person name="Justice N.B."/>
            <person name="Norman A."/>
            <person name="Brown C.T."/>
            <person name="Singh A."/>
            <person name="Thomas B.C."/>
            <person name="Banfield J.F."/>
        </authorList>
    </citation>
    <scope>NUCLEOTIDE SEQUENCE [LARGE SCALE GENOMIC DNA]</scope>
    <source>
        <strain evidence="3">AMDSBA4</strain>
    </source>
</reference>
<dbReference type="GO" id="GO:0009401">
    <property type="term" value="P:phosphoenolpyruvate-dependent sugar phosphotransferase system"/>
    <property type="evidence" value="ECO:0007669"/>
    <property type="project" value="InterPro"/>
</dbReference>
<evidence type="ECO:0000259" key="2">
    <source>
        <dbReference type="PROSITE" id="PS51099"/>
    </source>
</evidence>
<gene>
    <name evidence="3" type="ORF">C7B46_13860</name>
</gene>
<dbReference type="Proteomes" id="UP000242972">
    <property type="component" value="Unassembled WGS sequence"/>
</dbReference>
<proteinExistence type="predicted"/>
<dbReference type="PROSITE" id="PS51099">
    <property type="entry name" value="PTS_EIIB_TYPE_2"/>
    <property type="match status" value="1"/>
</dbReference>
<organism evidence="3 4">
    <name type="scientific">Sulfobacillus benefaciens</name>
    <dbReference type="NCBI Taxonomy" id="453960"/>
    <lineage>
        <taxon>Bacteria</taxon>
        <taxon>Bacillati</taxon>
        <taxon>Bacillota</taxon>
        <taxon>Clostridia</taxon>
        <taxon>Eubacteriales</taxon>
        <taxon>Clostridiales Family XVII. Incertae Sedis</taxon>
        <taxon>Sulfobacillus</taxon>
    </lineage>
</organism>
<name>A0A2T2XDG2_9FIRM</name>
<accession>A0A2T2XDG2</accession>
<dbReference type="Gene3D" id="3.40.50.2300">
    <property type="match status" value="1"/>
</dbReference>
<evidence type="ECO:0000256" key="1">
    <source>
        <dbReference type="ARBA" id="ARBA00022679"/>
    </source>
</evidence>
<dbReference type="InterPro" id="IPR036095">
    <property type="entry name" value="PTS_EIIB-like_sf"/>
</dbReference>
<dbReference type="CDD" id="cd05566">
    <property type="entry name" value="PTS_IIB_galactitol"/>
    <property type="match status" value="1"/>
</dbReference>
<feature type="domain" description="PTS EIIB type-2" evidence="2">
    <location>
        <begin position="5"/>
        <end position="97"/>
    </location>
</feature>
<keyword evidence="1" id="KW-0808">Transferase</keyword>
<evidence type="ECO:0000313" key="4">
    <source>
        <dbReference type="Proteomes" id="UP000242972"/>
    </source>
</evidence>
<dbReference type="SUPFAM" id="SSF52794">
    <property type="entry name" value="PTS system IIB component-like"/>
    <property type="match status" value="1"/>
</dbReference>
<dbReference type="InterPro" id="IPR003501">
    <property type="entry name" value="PTS_EIIB_2/3"/>
</dbReference>
<dbReference type="Pfam" id="PF02302">
    <property type="entry name" value="PTS_IIB"/>
    <property type="match status" value="1"/>
</dbReference>
<dbReference type="EMBL" id="PXYW01000037">
    <property type="protein sequence ID" value="PSR32551.1"/>
    <property type="molecule type" value="Genomic_DNA"/>
</dbReference>
<dbReference type="AlphaFoldDB" id="A0A2T2XDG2"/>
<protein>
    <submittedName>
        <fullName evidence="3">PTS galactitol transporter subunit IIB</fullName>
    </submittedName>
</protein>